<feature type="compositionally biased region" description="Basic and acidic residues" evidence="1">
    <location>
        <begin position="202"/>
        <end position="221"/>
    </location>
</feature>
<accession>A0A852YN64</accession>
<feature type="region of interest" description="Disordered" evidence="1">
    <location>
        <begin position="85"/>
        <end position="104"/>
    </location>
</feature>
<organism evidence="2 3">
    <name type="scientific">Actinopolyspora biskrensis</name>
    <dbReference type="NCBI Taxonomy" id="1470178"/>
    <lineage>
        <taxon>Bacteria</taxon>
        <taxon>Bacillati</taxon>
        <taxon>Actinomycetota</taxon>
        <taxon>Actinomycetes</taxon>
        <taxon>Actinopolysporales</taxon>
        <taxon>Actinopolysporaceae</taxon>
        <taxon>Actinopolyspora</taxon>
    </lineage>
</organism>
<dbReference type="AlphaFoldDB" id="A0A852YN64"/>
<evidence type="ECO:0000256" key="1">
    <source>
        <dbReference type="SAM" id="MobiDB-lite"/>
    </source>
</evidence>
<reference evidence="2 3" key="1">
    <citation type="submission" date="2020-07" db="EMBL/GenBank/DDBJ databases">
        <title>Genomic Encyclopedia of Type Strains, Phase III (KMG-III): the genomes of soil and plant-associated and newly described type strains.</title>
        <authorList>
            <person name="Whitman W."/>
        </authorList>
    </citation>
    <scope>NUCLEOTIDE SEQUENCE [LARGE SCALE GENOMIC DNA]</scope>
    <source>
        <strain evidence="2 3">CECT 8576</strain>
    </source>
</reference>
<evidence type="ECO:0000313" key="2">
    <source>
        <dbReference type="EMBL" id="NYH76734.1"/>
    </source>
</evidence>
<gene>
    <name evidence="2" type="ORF">FHR84_000048</name>
</gene>
<dbReference type="EMBL" id="JACBYW010000001">
    <property type="protein sequence ID" value="NYH76734.1"/>
    <property type="molecule type" value="Genomic_DNA"/>
</dbReference>
<feature type="compositionally biased region" description="Basic residues" evidence="1">
    <location>
        <begin position="1"/>
        <end position="13"/>
    </location>
</feature>
<sequence>MRSHTGSTGRHRQPGGLDVSRGVGVAIVRGAAAGTRPRARSEGRRFAPLRRRRPAVAPRERRPGALRRPARGLAGIGIRVAGPLGEGARERAPRVPRGSLKRHRRHLARTREPFGAFPLGQQLRRLRAVHTATLGEPRASPRLRSEMVDITHAAERAQQLDALLPRGVETVPVRPLHPRPAHGSHATRVVREPDSRMLTTTHSDKTPPRRERRSFRQLEKR</sequence>
<protein>
    <submittedName>
        <fullName evidence="2">Uncharacterized protein</fullName>
    </submittedName>
</protein>
<keyword evidence="3" id="KW-1185">Reference proteome</keyword>
<feature type="region of interest" description="Disordered" evidence="1">
    <location>
        <begin position="172"/>
        <end position="221"/>
    </location>
</feature>
<comment type="caution">
    <text evidence="2">The sequence shown here is derived from an EMBL/GenBank/DDBJ whole genome shotgun (WGS) entry which is preliminary data.</text>
</comment>
<name>A0A852YN64_9ACTN</name>
<feature type="region of interest" description="Disordered" evidence="1">
    <location>
        <begin position="1"/>
        <end position="70"/>
    </location>
</feature>
<dbReference type="Proteomes" id="UP000548304">
    <property type="component" value="Unassembled WGS sequence"/>
</dbReference>
<feature type="compositionally biased region" description="Low complexity" evidence="1">
    <location>
        <begin position="19"/>
        <end position="36"/>
    </location>
</feature>
<proteinExistence type="predicted"/>
<evidence type="ECO:0000313" key="3">
    <source>
        <dbReference type="Proteomes" id="UP000548304"/>
    </source>
</evidence>